<evidence type="ECO:0000256" key="1">
    <source>
        <dbReference type="SAM" id="MobiDB-lite"/>
    </source>
</evidence>
<keyword evidence="2" id="KW-0472">Membrane</keyword>
<feature type="transmembrane region" description="Helical" evidence="2">
    <location>
        <begin position="43"/>
        <end position="64"/>
    </location>
</feature>
<feature type="region of interest" description="Disordered" evidence="1">
    <location>
        <begin position="93"/>
        <end position="119"/>
    </location>
</feature>
<dbReference type="Proteomes" id="UP000885806">
    <property type="component" value="Unassembled WGS sequence"/>
</dbReference>
<keyword evidence="2" id="KW-0812">Transmembrane</keyword>
<evidence type="ECO:0000256" key="2">
    <source>
        <dbReference type="SAM" id="Phobius"/>
    </source>
</evidence>
<evidence type="ECO:0000313" key="3">
    <source>
        <dbReference type="EMBL" id="HHI88692.1"/>
    </source>
</evidence>
<sequence length="119" mass="13088">MIKTFYISGRQPRGGVLQTVLRTLVLVAASIFALFVFAASAAFAFFVIIGVLVLGLVTFSVLWLRAKLLGRPLMPNAKMWSYEAFATMQETAGRQDDMKSDGPILDARQTPDGWSVETD</sequence>
<accession>A0A7V5NWR2</accession>
<proteinExistence type="predicted"/>
<feature type="transmembrane region" description="Helical" evidence="2">
    <location>
        <begin position="20"/>
        <end position="37"/>
    </location>
</feature>
<gene>
    <name evidence="3" type="ORF">ENK01_01950</name>
</gene>
<organism evidence="3">
    <name type="scientific">Hellea balneolensis</name>
    <dbReference type="NCBI Taxonomy" id="287478"/>
    <lineage>
        <taxon>Bacteria</taxon>
        <taxon>Pseudomonadati</taxon>
        <taxon>Pseudomonadota</taxon>
        <taxon>Alphaproteobacteria</taxon>
        <taxon>Maricaulales</taxon>
        <taxon>Robiginitomaculaceae</taxon>
        <taxon>Hellea</taxon>
    </lineage>
</organism>
<name>A0A7V5NWR2_9PROT</name>
<reference evidence="3" key="1">
    <citation type="journal article" date="2020" name="mSystems">
        <title>Genome- and Community-Level Interaction Insights into Carbon Utilization and Element Cycling Functions of Hydrothermarchaeota in Hydrothermal Sediment.</title>
        <authorList>
            <person name="Zhou Z."/>
            <person name="Liu Y."/>
            <person name="Xu W."/>
            <person name="Pan J."/>
            <person name="Luo Z.H."/>
            <person name="Li M."/>
        </authorList>
    </citation>
    <scope>NUCLEOTIDE SEQUENCE [LARGE SCALE GENOMIC DNA]</scope>
    <source>
        <strain evidence="3">HyVt-538</strain>
    </source>
</reference>
<dbReference type="EMBL" id="DROP01000131">
    <property type="protein sequence ID" value="HHI88692.1"/>
    <property type="molecule type" value="Genomic_DNA"/>
</dbReference>
<comment type="caution">
    <text evidence="3">The sequence shown here is derived from an EMBL/GenBank/DDBJ whole genome shotgun (WGS) entry which is preliminary data.</text>
</comment>
<dbReference type="AlphaFoldDB" id="A0A7V5NWR2"/>
<keyword evidence="2" id="KW-1133">Transmembrane helix</keyword>
<protein>
    <submittedName>
        <fullName evidence="3">Uncharacterized protein</fullName>
    </submittedName>
</protein>